<organism evidence="6">
    <name type="scientific">Bacillus thuringiensis</name>
    <dbReference type="NCBI Taxonomy" id="1428"/>
    <lineage>
        <taxon>Bacteria</taxon>
        <taxon>Bacillati</taxon>
        <taxon>Bacillota</taxon>
        <taxon>Bacilli</taxon>
        <taxon>Bacillales</taxon>
        <taxon>Bacillaceae</taxon>
        <taxon>Bacillus</taxon>
        <taxon>Bacillus cereus group</taxon>
    </lineage>
</organism>
<dbReference type="GO" id="GO:0051082">
    <property type="term" value="F:unfolded protein binding"/>
    <property type="evidence" value="ECO:0007669"/>
    <property type="project" value="InterPro"/>
</dbReference>
<dbReference type="InterPro" id="IPR020575">
    <property type="entry name" value="Hsp90_N"/>
</dbReference>
<keyword evidence="4" id="KW-0143">Chaperone</keyword>
<keyword evidence="3 6" id="KW-0067">ATP-binding</keyword>
<dbReference type="AlphaFoldDB" id="A0A643LWV9"/>
<dbReference type="RefSeq" id="WP_001009203.1">
    <property type="nucleotide sequence ID" value="NZ_CP013055.1"/>
</dbReference>
<dbReference type="GO" id="GO:0140662">
    <property type="term" value="F:ATP-dependent protein folding chaperone"/>
    <property type="evidence" value="ECO:0007669"/>
    <property type="project" value="InterPro"/>
</dbReference>
<evidence type="ECO:0000256" key="4">
    <source>
        <dbReference type="ARBA" id="ARBA00023186"/>
    </source>
</evidence>
<name>A0A643LWV9_BACTU</name>
<dbReference type="KEGG" id="bthy:AQ980_18910"/>
<evidence type="ECO:0000256" key="2">
    <source>
        <dbReference type="ARBA" id="ARBA00022741"/>
    </source>
</evidence>
<accession>A0A643LWV9</accession>
<dbReference type="EMBL" id="VLPO01000038">
    <property type="protein sequence ID" value="KAB1350300.1"/>
    <property type="molecule type" value="Genomic_DNA"/>
</dbReference>
<dbReference type="InterPro" id="IPR001404">
    <property type="entry name" value="Hsp90_fam"/>
</dbReference>
<dbReference type="InterPro" id="IPR036890">
    <property type="entry name" value="HATPase_C_sf"/>
</dbReference>
<evidence type="ECO:0000259" key="5">
    <source>
        <dbReference type="Pfam" id="PF24391"/>
    </source>
</evidence>
<reference evidence="6" key="1">
    <citation type="submission" date="2019-07" db="EMBL/GenBank/DDBJ databases">
        <title>Draft genome sequence of Bacillus thuringiensis strain PT02.</title>
        <authorList>
            <person name="Nguyen H."/>
            <person name="Nguyen L.N."/>
            <person name="Nguyen H.T.T."/>
            <person name="Nguyen D.V."/>
            <person name="Le H.T.T."/>
        </authorList>
    </citation>
    <scope>NUCLEOTIDE SEQUENCE</scope>
    <source>
        <strain evidence="6">PT02</strain>
    </source>
</reference>
<keyword evidence="2" id="KW-0547">Nucleotide-binding</keyword>
<dbReference type="PANTHER" id="PTHR11528">
    <property type="entry name" value="HEAT SHOCK PROTEIN 90 FAMILY MEMBER"/>
    <property type="match status" value="1"/>
</dbReference>
<comment type="similarity">
    <text evidence="1">Belongs to the heat shock protein 90 family.</text>
</comment>
<protein>
    <submittedName>
        <fullName evidence="6">ATP-binding protein</fullName>
    </submittedName>
</protein>
<evidence type="ECO:0000256" key="3">
    <source>
        <dbReference type="ARBA" id="ARBA00022840"/>
    </source>
</evidence>
<gene>
    <name evidence="6" type="ORF">FPG91_22155</name>
</gene>
<evidence type="ECO:0000256" key="1">
    <source>
        <dbReference type="ARBA" id="ARBA00008239"/>
    </source>
</evidence>
<proteinExistence type="inferred from homology"/>
<comment type="caution">
    <text evidence="6">The sequence shown here is derived from an EMBL/GenBank/DDBJ whole genome shotgun (WGS) entry which is preliminary data.</text>
</comment>
<sequence>MNFIDILKDGKDNGNDNEKLAVLYEKLKPDIVNHLKNITSTLPDFDIHDGSHSEKILQNMLVLIDAQNKANQFTGYEFFLLGLSAYMHDTGMAMPEWEVKLFKMIEGSHEFPLYDEDLDMNLNSDLKKPFSIIEAKDFILENTQTIYGDFAKIKNYIFIENNEEDFISNLAKKVRNYQVFRSGYKSSLREIRDLKEYKRESLNLRYEFIRINHHIFSEKNCKNLTSKFQDSLGGTWGGKLAEDLAKICLGHGLDYSEVNNYEVKSRYVNGNYANIKFLTVMLRLADVIHFSYERAPKSLQASKMIDNQISLLHWKVKQEGVDYWLTDFNAKGQREISFSGYFENPKLYYFLQDYLNWIDKEIANYYLFLGSMSSDINQKADSQIYDLQLAHNVNRSGIDYNSEKFQPVPNMKFTLDQVKIIELLMGVGLYKDQYLCLRELYQNALDACRCALANKDITEGRIEFGINEGRDGRKYLYCMDNGIGMTKDIIERYFLKIGNSFYKSNEFQQKQALWNTDFKPTSQFGIGILSCFMLGNEIEVCTKSSYSKQDEYISFMINGPHELFYYRYMEDADREVIGSNGTLIKIYLQDDLVLNNKYIENIEETMFLAQLDKEKYRKDISDNLYYKIYEMVASPNKLIPIYIKFDNNATEKLMGNNHPVDLRKIDFEKVSKAIYDGRYNKGYLEKLVKLQQIYENVNFINVEVESKYIKFEIPLALPSQNIQENISDLLNVYPVLSRSTGIMVDGIVVSDTKIIENISNYRYSREYNNSSSIYIDFFGDKRPLLSVDRNAITTISDELVKDIQSLEGRVAKDLLDKIDEYFDTHKMENTQKDNILNYAFSKLSTFILDFVDYSILSENENNNFMLPNLSEYLGEPTQLFDFVNSNTLKIRNNISFKRLSSKERILYLSKLMSADHIEVTHESIIIESKSFKLCNTFDVHDLLRHDSIPIMIYVDKWPQEYEDYDIVSSLWPLVKQDLFEITRERVEGKELNQRTKWIGSAGNGFSGLGAQEATQVHSTLGLFNSVRKPPFGTKEVNRILNFETSRSKFWLFEINDYGRLVREEQKDYFIHAYVNPDELTMEEEEKLEEIKSEHPEYYEGVKDGWSILLMGNSGEFILSPGKVSKDNMLAQIKERFFEENSKINYYFPNGNKIIKKIRK</sequence>
<dbReference type="Gene3D" id="3.30.565.10">
    <property type="entry name" value="Histidine kinase-like ATPase, C-terminal domain"/>
    <property type="match status" value="1"/>
</dbReference>
<dbReference type="GO" id="GO:0016887">
    <property type="term" value="F:ATP hydrolysis activity"/>
    <property type="evidence" value="ECO:0007669"/>
    <property type="project" value="InterPro"/>
</dbReference>
<dbReference type="Pfam" id="PF24391">
    <property type="entry name" value="HD-CE"/>
    <property type="match status" value="1"/>
</dbReference>
<feature type="domain" description="HD-CE" evidence="5">
    <location>
        <begin position="42"/>
        <end position="363"/>
    </location>
</feature>
<dbReference type="InterPro" id="IPR056471">
    <property type="entry name" value="HD-CE"/>
</dbReference>
<dbReference type="PRINTS" id="PR00775">
    <property type="entry name" value="HEATSHOCK90"/>
</dbReference>
<dbReference type="SUPFAM" id="SSF55874">
    <property type="entry name" value="ATPase domain of HSP90 chaperone/DNA topoisomerase II/histidine kinase"/>
    <property type="match status" value="1"/>
</dbReference>
<dbReference type="GO" id="GO:0005524">
    <property type="term" value="F:ATP binding"/>
    <property type="evidence" value="ECO:0007669"/>
    <property type="project" value="UniProtKB-KW"/>
</dbReference>
<evidence type="ECO:0000313" key="6">
    <source>
        <dbReference type="EMBL" id="KAB1350300.1"/>
    </source>
</evidence>